<evidence type="ECO:0000313" key="15">
    <source>
        <dbReference type="EMBL" id="WWQ59431.1"/>
    </source>
</evidence>
<evidence type="ECO:0000256" key="12">
    <source>
        <dbReference type="ARBA" id="ARBA00023136"/>
    </source>
</evidence>
<protein>
    <submittedName>
        <fullName evidence="15">Respiratory nitrate reductase subunit gamma</fullName>
    </submittedName>
</protein>
<dbReference type="PANTHER" id="PTHR30598:SF3">
    <property type="entry name" value="RESPIRATORY NITRATE REDUCTASE 1 GAMMA CHAIN"/>
    <property type="match status" value="1"/>
</dbReference>
<evidence type="ECO:0000256" key="10">
    <source>
        <dbReference type="ARBA" id="ARBA00023004"/>
    </source>
</evidence>
<comment type="subcellular location">
    <subcellularLocation>
        <location evidence="1">Cell membrane</location>
        <topology evidence="1">Multi-pass membrane protein</topology>
    </subcellularLocation>
</comment>
<keyword evidence="16" id="KW-1185">Reference proteome</keyword>
<dbReference type="GO" id="GO:0042128">
    <property type="term" value="P:nitrate assimilation"/>
    <property type="evidence" value="ECO:0007669"/>
    <property type="project" value="UniProtKB-KW"/>
</dbReference>
<evidence type="ECO:0000256" key="13">
    <source>
        <dbReference type="SAM" id="Phobius"/>
    </source>
</evidence>
<dbReference type="GO" id="GO:0046872">
    <property type="term" value="F:metal ion binding"/>
    <property type="evidence" value="ECO:0007669"/>
    <property type="project" value="UniProtKB-KW"/>
</dbReference>
<dbReference type="InterPro" id="IPR036197">
    <property type="entry name" value="NarG-like_sf"/>
</dbReference>
<evidence type="ECO:0000256" key="3">
    <source>
        <dbReference type="ARBA" id="ARBA00022475"/>
    </source>
</evidence>
<dbReference type="GeneID" id="89336691"/>
<dbReference type="GO" id="GO:0005886">
    <property type="term" value="C:plasma membrane"/>
    <property type="evidence" value="ECO:0007669"/>
    <property type="project" value="UniProtKB-SubCell"/>
</dbReference>
<dbReference type="PANTHER" id="PTHR30598">
    <property type="entry name" value="NITRATE REDUCTASE PRIVATE CHAPERONE, REDOX ENZYME MATURATION PROTEIN REMP FAMILY"/>
    <property type="match status" value="1"/>
</dbReference>
<keyword evidence="10" id="KW-0408">Iron</keyword>
<accession>A0AAX4KX19</accession>
<feature type="transmembrane region" description="Helical" evidence="13">
    <location>
        <begin position="168"/>
        <end position="190"/>
    </location>
</feature>
<dbReference type="EMBL" id="CP146016">
    <property type="protein sequence ID" value="WWQ59431.1"/>
    <property type="molecule type" value="Genomic_DNA"/>
</dbReference>
<dbReference type="InterPro" id="IPR051936">
    <property type="entry name" value="Heme-iron_electron_transfer"/>
</dbReference>
<dbReference type="NCBIfam" id="TIGR00351">
    <property type="entry name" value="narI"/>
    <property type="match status" value="1"/>
</dbReference>
<gene>
    <name evidence="15" type="primary">narI</name>
    <name evidence="15" type="ORF">V6M85_07945</name>
</gene>
<evidence type="ECO:0000259" key="14">
    <source>
        <dbReference type="Pfam" id="PF02665"/>
    </source>
</evidence>
<feature type="transmembrane region" description="Helical" evidence="13">
    <location>
        <begin position="87"/>
        <end position="113"/>
    </location>
</feature>
<feature type="domain" description="NarG-like" evidence="14">
    <location>
        <begin position="2"/>
        <end position="215"/>
    </location>
</feature>
<evidence type="ECO:0000256" key="9">
    <source>
        <dbReference type="ARBA" id="ARBA00023002"/>
    </source>
</evidence>
<dbReference type="InterPro" id="IPR023234">
    <property type="entry name" value="NarG-like_domain"/>
</dbReference>
<feature type="transmembrane region" description="Helical" evidence="13">
    <location>
        <begin position="6"/>
        <end position="26"/>
    </location>
</feature>
<name>A0AAX4KX19_9CREN</name>
<dbReference type="RefSeq" id="WP_338598585.1">
    <property type="nucleotide sequence ID" value="NZ_CP146016.1"/>
</dbReference>
<proteinExistence type="predicted"/>
<feature type="transmembrane region" description="Helical" evidence="13">
    <location>
        <begin position="125"/>
        <end position="148"/>
    </location>
</feature>
<dbReference type="InterPro" id="IPR003816">
    <property type="entry name" value="Nitrate_red_gam"/>
</dbReference>
<evidence type="ECO:0000313" key="16">
    <source>
        <dbReference type="Proteomes" id="UP001432202"/>
    </source>
</evidence>
<evidence type="ECO:0000256" key="1">
    <source>
        <dbReference type="ARBA" id="ARBA00004651"/>
    </source>
</evidence>
<dbReference type="Pfam" id="PF02665">
    <property type="entry name" value="Nitrate_red_gam"/>
    <property type="match status" value="1"/>
</dbReference>
<evidence type="ECO:0000256" key="2">
    <source>
        <dbReference type="ARBA" id="ARBA00022448"/>
    </source>
</evidence>
<evidence type="ECO:0000256" key="11">
    <source>
        <dbReference type="ARBA" id="ARBA00023063"/>
    </source>
</evidence>
<dbReference type="GO" id="GO:0009055">
    <property type="term" value="F:electron transfer activity"/>
    <property type="evidence" value="ECO:0007669"/>
    <property type="project" value="TreeGrafter"/>
</dbReference>
<dbReference type="GO" id="GO:0020037">
    <property type="term" value="F:heme binding"/>
    <property type="evidence" value="ECO:0007669"/>
    <property type="project" value="TreeGrafter"/>
</dbReference>
<evidence type="ECO:0000256" key="4">
    <source>
        <dbReference type="ARBA" id="ARBA00022617"/>
    </source>
</evidence>
<keyword evidence="3" id="KW-1003">Cell membrane</keyword>
<evidence type="ECO:0000256" key="6">
    <source>
        <dbReference type="ARBA" id="ARBA00022723"/>
    </source>
</evidence>
<keyword evidence="4" id="KW-0349">Heme</keyword>
<keyword evidence="2" id="KW-0813">Transport</keyword>
<dbReference type="Proteomes" id="UP001432202">
    <property type="component" value="Chromosome"/>
</dbReference>
<dbReference type="AlphaFoldDB" id="A0AAX4KX19"/>
<keyword evidence="5 13" id="KW-0812">Transmembrane</keyword>
<dbReference type="GO" id="GO:0009325">
    <property type="term" value="C:nitrate reductase complex"/>
    <property type="evidence" value="ECO:0007669"/>
    <property type="project" value="InterPro"/>
</dbReference>
<evidence type="ECO:0000256" key="5">
    <source>
        <dbReference type="ARBA" id="ARBA00022692"/>
    </source>
</evidence>
<keyword evidence="11" id="KW-0534">Nitrate assimilation</keyword>
<sequence length="228" mass="26311">MNDLFWVIYPYISITIFFSGYIYTYLTRRYYWSARSLQLLSKRTHSYASNLFHYGIVIVLLGHLFGIALPASALLAIGISYSLHIALAFYLGATFGIITIIGLIWLLAISYFTKAVDSLSVTDHLVYIILVLVLITGLYNTLVVHPNYEATVAPWFQGLITFHPNPVLMTQAPLILQVHVALSFLLYAIWPFSRLVHVFTFPVTYLWRPYIVYRRYSLSKIRKKEKPF</sequence>
<keyword evidence="6" id="KW-0479">Metal-binding</keyword>
<dbReference type="FunFam" id="1.20.950.20:FF:000001">
    <property type="entry name" value="Respiratory nitrate reductase subunit gamma"/>
    <property type="match status" value="1"/>
</dbReference>
<keyword evidence="8 13" id="KW-1133">Transmembrane helix</keyword>
<dbReference type="SUPFAM" id="SSF103501">
    <property type="entry name" value="Respiratory nitrate reductase 1 gamma chain"/>
    <property type="match status" value="1"/>
</dbReference>
<keyword evidence="9" id="KW-0560">Oxidoreductase</keyword>
<feature type="transmembrane region" description="Helical" evidence="13">
    <location>
        <begin position="51"/>
        <end position="81"/>
    </location>
</feature>
<evidence type="ECO:0000256" key="7">
    <source>
        <dbReference type="ARBA" id="ARBA00022982"/>
    </source>
</evidence>
<dbReference type="GO" id="GO:0008940">
    <property type="term" value="F:nitrate reductase activity"/>
    <property type="evidence" value="ECO:0007669"/>
    <property type="project" value="InterPro"/>
</dbReference>
<dbReference type="GO" id="GO:0019645">
    <property type="term" value="P:anaerobic electron transport chain"/>
    <property type="evidence" value="ECO:0007669"/>
    <property type="project" value="TreeGrafter"/>
</dbReference>
<keyword evidence="12 13" id="KW-0472">Membrane</keyword>
<evidence type="ECO:0000256" key="8">
    <source>
        <dbReference type="ARBA" id="ARBA00022989"/>
    </source>
</evidence>
<reference evidence="15 16" key="1">
    <citation type="submission" date="2024-02" db="EMBL/GenBank/DDBJ databases">
        <title>STSV induces naive adaptation in Sulfolobus.</title>
        <authorList>
            <person name="Xiang X."/>
            <person name="Song M."/>
        </authorList>
    </citation>
    <scope>NUCLEOTIDE SEQUENCE [LARGE SCALE GENOMIC DNA]</scope>
    <source>
        <strain evidence="15 16">RT2</strain>
    </source>
</reference>
<dbReference type="Gene3D" id="1.20.950.20">
    <property type="entry name" value="Transmembrane di-heme cytochromes, Chain C"/>
    <property type="match status" value="1"/>
</dbReference>
<keyword evidence="7" id="KW-0249">Electron transport</keyword>
<organism evidence="15 16">
    <name type="scientific">Sulfolobus tengchongensis</name>
    <dbReference type="NCBI Taxonomy" id="207809"/>
    <lineage>
        <taxon>Archaea</taxon>
        <taxon>Thermoproteota</taxon>
        <taxon>Thermoprotei</taxon>
        <taxon>Sulfolobales</taxon>
        <taxon>Sulfolobaceae</taxon>
        <taxon>Sulfolobus</taxon>
    </lineage>
</organism>